<proteinExistence type="predicted"/>
<feature type="region of interest" description="Disordered" evidence="1">
    <location>
        <begin position="133"/>
        <end position="168"/>
    </location>
</feature>
<feature type="region of interest" description="Disordered" evidence="1">
    <location>
        <begin position="74"/>
        <end position="95"/>
    </location>
</feature>
<sequence>MPDKFAVASKPPGKVAGFFRQIKSRKSLRKLKDTSVKDENDRKHVPPLPSALPPKLELLDLPIFSGDFRSLSQSLDSNASSGSQHRSPAGGLVSTDEADGGLASLLQLTSFAEGAHLYDRDLYSSTESTASTAPACSFDRQSSSVGEDDAVDEYGSASSVGHDSAPTSPKMMTVSFLSFPLTVPRSGFTLATSFLP</sequence>
<name>A0A511KIN7_RHOTO</name>
<comment type="caution">
    <text evidence="2">The sequence shown here is derived from an EMBL/GenBank/DDBJ whole genome shotgun (WGS) entry which is preliminary data.</text>
</comment>
<evidence type="ECO:0000313" key="2">
    <source>
        <dbReference type="EMBL" id="GEM10240.1"/>
    </source>
</evidence>
<organism evidence="2 3">
    <name type="scientific">Rhodotorula toruloides</name>
    <name type="common">Yeast</name>
    <name type="synonym">Rhodosporidium toruloides</name>
    <dbReference type="NCBI Taxonomy" id="5286"/>
    <lineage>
        <taxon>Eukaryota</taxon>
        <taxon>Fungi</taxon>
        <taxon>Dikarya</taxon>
        <taxon>Basidiomycota</taxon>
        <taxon>Pucciniomycotina</taxon>
        <taxon>Microbotryomycetes</taxon>
        <taxon>Sporidiobolales</taxon>
        <taxon>Sporidiobolaceae</taxon>
        <taxon>Rhodotorula</taxon>
    </lineage>
</organism>
<accession>A0A511KIN7</accession>
<feature type="compositionally biased region" description="Basic and acidic residues" evidence="1">
    <location>
        <begin position="30"/>
        <end position="44"/>
    </location>
</feature>
<reference evidence="2 3" key="1">
    <citation type="submission" date="2019-07" db="EMBL/GenBank/DDBJ databases">
        <title>Rhodotorula toruloides NBRC10032 genome sequencing.</title>
        <authorList>
            <person name="Shida Y."/>
            <person name="Takaku H."/>
            <person name="Ogasawara W."/>
            <person name="Mori K."/>
        </authorList>
    </citation>
    <scope>NUCLEOTIDE SEQUENCE [LARGE SCALE GENOMIC DNA]</scope>
    <source>
        <strain evidence="2 3">NBRC10032</strain>
    </source>
</reference>
<protein>
    <submittedName>
        <fullName evidence="2">Proteophosphoglycan ppg4</fullName>
    </submittedName>
</protein>
<gene>
    <name evidence="2" type="ORF">Rt10032_c10g4257</name>
</gene>
<dbReference type="AlphaFoldDB" id="A0A511KIN7"/>
<dbReference type="OrthoDB" id="2527946at2759"/>
<feature type="compositionally biased region" description="Low complexity" evidence="1">
    <location>
        <begin position="74"/>
        <end position="84"/>
    </location>
</feature>
<feature type="compositionally biased region" description="Polar residues" evidence="1">
    <location>
        <begin position="156"/>
        <end position="167"/>
    </location>
</feature>
<dbReference type="Proteomes" id="UP000321518">
    <property type="component" value="Unassembled WGS sequence"/>
</dbReference>
<evidence type="ECO:0000313" key="3">
    <source>
        <dbReference type="Proteomes" id="UP000321518"/>
    </source>
</evidence>
<evidence type="ECO:0000256" key="1">
    <source>
        <dbReference type="SAM" id="MobiDB-lite"/>
    </source>
</evidence>
<feature type="region of interest" description="Disordered" evidence="1">
    <location>
        <begin position="29"/>
        <end position="52"/>
    </location>
</feature>
<dbReference type="EMBL" id="BJWK01000010">
    <property type="protein sequence ID" value="GEM10240.1"/>
    <property type="molecule type" value="Genomic_DNA"/>
</dbReference>